<protein>
    <submittedName>
        <fullName evidence="2">Uncharacterized protein</fullName>
    </submittedName>
</protein>
<name>D1ZZR6_TRICA</name>
<dbReference type="EMBL" id="KQ971338">
    <property type="protein sequence ID" value="EFA01807.1"/>
    <property type="molecule type" value="Genomic_DNA"/>
</dbReference>
<keyword evidence="3" id="KW-1185">Reference proteome</keyword>
<proteinExistence type="predicted"/>
<dbReference type="AlphaFoldDB" id="D1ZZR6"/>
<evidence type="ECO:0000313" key="3">
    <source>
        <dbReference type="Proteomes" id="UP000007266"/>
    </source>
</evidence>
<reference evidence="2 3" key="1">
    <citation type="journal article" date="2008" name="Nature">
        <title>The genome of the model beetle and pest Tribolium castaneum.</title>
        <authorList>
            <consortium name="Tribolium Genome Sequencing Consortium"/>
            <person name="Richards S."/>
            <person name="Gibbs R.A."/>
            <person name="Weinstock G.M."/>
            <person name="Brown S.J."/>
            <person name="Denell R."/>
            <person name="Beeman R.W."/>
            <person name="Gibbs R."/>
            <person name="Beeman R.W."/>
            <person name="Brown S.J."/>
            <person name="Bucher G."/>
            <person name="Friedrich M."/>
            <person name="Grimmelikhuijzen C.J."/>
            <person name="Klingler M."/>
            <person name="Lorenzen M."/>
            <person name="Richards S."/>
            <person name="Roth S."/>
            <person name="Schroder R."/>
            <person name="Tautz D."/>
            <person name="Zdobnov E.M."/>
            <person name="Muzny D."/>
            <person name="Gibbs R.A."/>
            <person name="Weinstock G.M."/>
            <person name="Attaway T."/>
            <person name="Bell S."/>
            <person name="Buhay C.J."/>
            <person name="Chandrabose M.N."/>
            <person name="Chavez D."/>
            <person name="Clerk-Blankenburg K.P."/>
            <person name="Cree A."/>
            <person name="Dao M."/>
            <person name="Davis C."/>
            <person name="Chacko J."/>
            <person name="Dinh H."/>
            <person name="Dugan-Rocha S."/>
            <person name="Fowler G."/>
            <person name="Garner T.T."/>
            <person name="Garnes J."/>
            <person name="Gnirke A."/>
            <person name="Hawes A."/>
            <person name="Hernandez J."/>
            <person name="Hines S."/>
            <person name="Holder M."/>
            <person name="Hume J."/>
            <person name="Jhangiani S.N."/>
            <person name="Joshi V."/>
            <person name="Khan Z.M."/>
            <person name="Jackson L."/>
            <person name="Kovar C."/>
            <person name="Kowis A."/>
            <person name="Lee S."/>
            <person name="Lewis L.R."/>
            <person name="Margolis J."/>
            <person name="Morgan M."/>
            <person name="Nazareth L.V."/>
            <person name="Nguyen N."/>
            <person name="Okwuonu G."/>
            <person name="Parker D."/>
            <person name="Richards S."/>
            <person name="Ruiz S.J."/>
            <person name="Santibanez J."/>
            <person name="Savard J."/>
            <person name="Scherer S.E."/>
            <person name="Schneider B."/>
            <person name="Sodergren E."/>
            <person name="Tautz D."/>
            <person name="Vattahil S."/>
            <person name="Villasana D."/>
            <person name="White C.S."/>
            <person name="Wright R."/>
            <person name="Park Y."/>
            <person name="Beeman R.W."/>
            <person name="Lord J."/>
            <person name="Oppert B."/>
            <person name="Lorenzen M."/>
            <person name="Brown S."/>
            <person name="Wang L."/>
            <person name="Savard J."/>
            <person name="Tautz D."/>
            <person name="Richards S."/>
            <person name="Weinstock G."/>
            <person name="Gibbs R.A."/>
            <person name="Liu Y."/>
            <person name="Worley K."/>
            <person name="Weinstock G."/>
            <person name="Elsik C.G."/>
            <person name="Reese J.T."/>
            <person name="Elhaik E."/>
            <person name="Landan G."/>
            <person name="Graur D."/>
            <person name="Arensburger P."/>
            <person name="Atkinson P."/>
            <person name="Beeman R.W."/>
            <person name="Beidler J."/>
            <person name="Brown S.J."/>
            <person name="Demuth J.P."/>
            <person name="Drury D.W."/>
            <person name="Du Y.Z."/>
            <person name="Fujiwara H."/>
            <person name="Lorenzen M."/>
            <person name="Maselli V."/>
            <person name="Osanai M."/>
            <person name="Park Y."/>
            <person name="Robertson H.M."/>
            <person name="Tu Z."/>
            <person name="Wang J.J."/>
            <person name="Wang S."/>
            <person name="Richards S."/>
            <person name="Song H."/>
            <person name="Zhang L."/>
            <person name="Sodergren E."/>
            <person name="Werner D."/>
            <person name="Stanke M."/>
            <person name="Morgenstern B."/>
            <person name="Solovyev V."/>
            <person name="Kosarev P."/>
            <person name="Brown G."/>
            <person name="Chen H.C."/>
            <person name="Ermolaeva O."/>
            <person name="Hlavina W."/>
            <person name="Kapustin Y."/>
            <person name="Kiryutin B."/>
            <person name="Kitts P."/>
            <person name="Maglott D."/>
            <person name="Pruitt K."/>
            <person name="Sapojnikov V."/>
            <person name="Souvorov A."/>
            <person name="Mackey A.J."/>
            <person name="Waterhouse R.M."/>
            <person name="Wyder S."/>
            <person name="Zdobnov E.M."/>
            <person name="Zdobnov E.M."/>
            <person name="Wyder S."/>
            <person name="Kriventseva E.V."/>
            <person name="Kadowaki T."/>
            <person name="Bork P."/>
            <person name="Aranda M."/>
            <person name="Bao R."/>
            <person name="Beermann A."/>
            <person name="Berns N."/>
            <person name="Bolognesi R."/>
            <person name="Bonneton F."/>
            <person name="Bopp D."/>
            <person name="Brown S.J."/>
            <person name="Bucher G."/>
            <person name="Butts T."/>
            <person name="Chaumot A."/>
            <person name="Denell R.E."/>
            <person name="Ferrier D.E."/>
            <person name="Friedrich M."/>
            <person name="Gordon C.M."/>
            <person name="Jindra M."/>
            <person name="Klingler M."/>
            <person name="Lan Q."/>
            <person name="Lattorff H.M."/>
            <person name="Laudet V."/>
            <person name="von Levetsow C."/>
            <person name="Liu Z."/>
            <person name="Lutz R."/>
            <person name="Lynch J.A."/>
            <person name="da Fonseca R.N."/>
            <person name="Posnien N."/>
            <person name="Reuter R."/>
            <person name="Roth S."/>
            <person name="Savard J."/>
            <person name="Schinko J.B."/>
            <person name="Schmitt C."/>
            <person name="Schoppmeier M."/>
            <person name="Schroder R."/>
            <person name="Shippy T.D."/>
            <person name="Simonnet F."/>
            <person name="Marques-Souza H."/>
            <person name="Tautz D."/>
            <person name="Tomoyasu Y."/>
            <person name="Trauner J."/>
            <person name="Van der Zee M."/>
            <person name="Vervoort M."/>
            <person name="Wittkopp N."/>
            <person name="Wimmer E.A."/>
            <person name="Yang X."/>
            <person name="Jones A.K."/>
            <person name="Sattelle D.B."/>
            <person name="Ebert P.R."/>
            <person name="Nelson D."/>
            <person name="Scott J.G."/>
            <person name="Beeman R.W."/>
            <person name="Muthukrishnan S."/>
            <person name="Kramer K.J."/>
            <person name="Arakane Y."/>
            <person name="Beeman R.W."/>
            <person name="Zhu Q."/>
            <person name="Hogenkamp D."/>
            <person name="Dixit R."/>
            <person name="Oppert B."/>
            <person name="Jiang H."/>
            <person name="Zou Z."/>
            <person name="Marshall J."/>
            <person name="Elpidina E."/>
            <person name="Vinokurov K."/>
            <person name="Oppert C."/>
            <person name="Zou Z."/>
            <person name="Evans J."/>
            <person name="Lu Z."/>
            <person name="Zhao P."/>
            <person name="Sumathipala N."/>
            <person name="Altincicek B."/>
            <person name="Vilcinskas A."/>
            <person name="Williams M."/>
            <person name="Hultmark D."/>
            <person name="Hetru C."/>
            <person name="Jiang H."/>
            <person name="Grimmelikhuijzen C.J."/>
            <person name="Hauser F."/>
            <person name="Cazzamali G."/>
            <person name="Williamson M."/>
            <person name="Park Y."/>
            <person name="Li B."/>
            <person name="Tanaka Y."/>
            <person name="Predel R."/>
            <person name="Neupert S."/>
            <person name="Schachtner J."/>
            <person name="Verleyen P."/>
            <person name="Raible F."/>
            <person name="Bork P."/>
            <person name="Friedrich M."/>
            <person name="Walden K.K."/>
            <person name="Robertson H.M."/>
            <person name="Angeli S."/>
            <person name="Foret S."/>
            <person name="Bucher G."/>
            <person name="Schuetz S."/>
            <person name="Maleszka R."/>
            <person name="Wimmer E.A."/>
            <person name="Beeman R.W."/>
            <person name="Lorenzen M."/>
            <person name="Tomoyasu Y."/>
            <person name="Miller S.C."/>
            <person name="Grossmann D."/>
            <person name="Bucher G."/>
        </authorList>
    </citation>
    <scope>NUCLEOTIDE SEQUENCE [LARGE SCALE GENOMIC DNA]</scope>
    <source>
        <strain evidence="2 3">Georgia GA2</strain>
    </source>
</reference>
<dbReference type="HOGENOM" id="CLU_2641339_0_0_1"/>
<evidence type="ECO:0000313" key="2">
    <source>
        <dbReference type="EMBL" id="EFA01807.1"/>
    </source>
</evidence>
<gene>
    <name evidence="2" type="primary">GLEAN_07408</name>
    <name evidence="2" type="ORF">TcasGA2_TC007408</name>
</gene>
<reference evidence="2 3" key="2">
    <citation type="journal article" date="2010" name="Nucleic Acids Res.">
        <title>BeetleBase in 2010: revisions to provide comprehensive genomic information for Tribolium castaneum.</title>
        <authorList>
            <person name="Kim H.S."/>
            <person name="Murphy T."/>
            <person name="Xia J."/>
            <person name="Caragea D."/>
            <person name="Park Y."/>
            <person name="Beeman R.W."/>
            <person name="Lorenzen M.D."/>
            <person name="Butcher S."/>
            <person name="Manak J.R."/>
            <person name="Brown S.J."/>
        </authorList>
    </citation>
    <scope>GENOME REANNOTATION</scope>
    <source>
        <strain evidence="2 3">Georgia GA2</strain>
    </source>
</reference>
<feature type="compositionally biased region" description="Basic and acidic residues" evidence="1">
    <location>
        <begin position="39"/>
        <end position="61"/>
    </location>
</feature>
<dbReference type="InParanoid" id="D1ZZR6"/>
<evidence type="ECO:0000256" key="1">
    <source>
        <dbReference type="SAM" id="MobiDB-lite"/>
    </source>
</evidence>
<organism evidence="2 3">
    <name type="scientific">Tribolium castaneum</name>
    <name type="common">Red flour beetle</name>
    <dbReference type="NCBI Taxonomy" id="7070"/>
    <lineage>
        <taxon>Eukaryota</taxon>
        <taxon>Metazoa</taxon>
        <taxon>Ecdysozoa</taxon>
        <taxon>Arthropoda</taxon>
        <taxon>Hexapoda</taxon>
        <taxon>Insecta</taxon>
        <taxon>Pterygota</taxon>
        <taxon>Neoptera</taxon>
        <taxon>Endopterygota</taxon>
        <taxon>Coleoptera</taxon>
        <taxon>Polyphaga</taxon>
        <taxon>Cucujiformia</taxon>
        <taxon>Tenebrionidae</taxon>
        <taxon>Tenebrionidae incertae sedis</taxon>
        <taxon>Tribolium</taxon>
    </lineage>
</organism>
<accession>D1ZZR6</accession>
<sequence>MDKCAQGEALDARARELMREDAPVEDRRLFTRGGIPSNRIDHQVHRMRAPETKPIFEHEDAGSVLKPPPKGFSVDIL</sequence>
<dbReference type="Proteomes" id="UP000007266">
    <property type="component" value="Linkage group 4"/>
</dbReference>
<feature type="region of interest" description="Disordered" evidence="1">
    <location>
        <begin position="32"/>
        <end position="77"/>
    </location>
</feature>